<evidence type="ECO:0000313" key="5">
    <source>
        <dbReference type="Proteomes" id="UP001141552"/>
    </source>
</evidence>
<proteinExistence type="predicted"/>
<keyword evidence="5" id="KW-1185">Reference proteome</keyword>
<reference evidence="4" key="1">
    <citation type="submission" date="2022-02" db="EMBL/GenBank/DDBJ databases">
        <authorList>
            <person name="Henning P.M."/>
            <person name="McCubbin A.G."/>
            <person name="Shore J.S."/>
        </authorList>
    </citation>
    <scope>NUCLEOTIDE SEQUENCE</scope>
    <source>
        <strain evidence="4">F60SS</strain>
        <tissue evidence="4">Leaves</tissue>
    </source>
</reference>
<feature type="transmembrane region" description="Helical" evidence="2">
    <location>
        <begin position="264"/>
        <end position="286"/>
    </location>
</feature>
<keyword evidence="2" id="KW-1133">Transmembrane helix</keyword>
<keyword evidence="2" id="KW-0472">Membrane</keyword>
<gene>
    <name evidence="4" type="ORF">Tsubulata_024229</name>
</gene>
<dbReference type="PANTHER" id="PTHR31414:SF16">
    <property type="entry name" value="TRANSMEMBRANE PROTEIN"/>
    <property type="match status" value="1"/>
</dbReference>
<dbReference type="Proteomes" id="UP001141552">
    <property type="component" value="Unassembled WGS sequence"/>
</dbReference>
<dbReference type="InterPro" id="IPR040283">
    <property type="entry name" value="DDB_G0292058-like"/>
</dbReference>
<evidence type="ECO:0000256" key="3">
    <source>
        <dbReference type="SAM" id="SignalP"/>
    </source>
</evidence>
<feature type="region of interest" description="Disordered" evidence="1">
    <location>
        <begin position="533"/>
        <end position="570"/>
    </location>
</feature>
<dbReference type="PANTHER" id="PTHR31414">
    <property type="entry name" value="TRANSMEMBRANE PROTEIN DDB_G0292058"/>
    <property type="match status" value="1"/>
</dbReference>
<feature type="transmembrane region" description="Helical" evidence="2">
    <location>
        <begin position="104"/>
        <end position="132"/>
    </location>
</feature>
<keyword evidence="3" id="KW-0732">Signal</keyword>
<feature type="chain" id="PRO_5040228381" evidence="3">
    <location>
        <begin position="28"/>
        <end position="570"/>
    </location>
</feature>
<evidence type="ECO:0000256" key="2">
    <source>
        <dbReference type="SAM" id="Phobius"/>
    </source>
</evidence>
<feature type="signal peptide" evidence="3">
    <location>
        <begin position="1"/>
        <end position="27"/>
    </location>
</feature>
<sequence length="570" mass="62819">MEVVLALRFWVLVLACVVCLSCCSVSALPQEKVSDDPLKFILGEQNSGPWRNGIMDATGAQEAEPPGIVFNDTLILAAKRTNRPDILKGFRRYQGGWNVTNRHYWASVGFTGAAGVILAILWFSAFGLVLVVHYFCSRKMNIKDKGSCLPQKICLIMLILFTCAAATGCILLSVGQVEFYREAIRTLDYVVDRSNFTVQTLRNVTEYLALAKSISVAQVFLPSNVINDIDQMDMDLNTVADTLEEKTGESANKIVKAFRAVRCALVTVAAVMLTLAVLGFLLSILGHQHAVNVFVVSGWLLVAITFILCGGFLILNNAISDTCIAMEEWADNPHASTALTSILACVDSGTTNKTLIQSKVVINDIVNVVNTYIYTFANANPSQTDYNYFNQSGPLMPPLCYPFDSQLQDRQCGPQEVSMANSSMVWQNYTCSVAPSGWCNTTGRVTPDIYRQLVAAVNESFALEHYTPVILSLQDCRFVRDTFLEITSSYCPPLERYLKLVNGGLGSISVGVLLCLVLWILYGNRLQREEEFVRNSSPVNNSNNSNRNDRTVSESNSNNDVPSENNTSQV</sequence>
<comment type="caution">
    <text evidence="4">The sequence shown here is derived from an EMBL/GenBank/DDBJ whole genome shotgun (WGS) entry which is preliminary data.</text>
</comment>
<evidence type="ECO:0000313" key="4">
    <source>
        <dbReference type="EMBL" id="KAJ4829350.1"/>
    </source>
</evidence>
<dbReference type="AlphaFoldDB" id="A0A9Q0J6I5"/>
<feature type="compositionally biased region" description="Low complexity" evidence="1">
    <location>
        <begin position="534"/>
        <end position="546"/>
    </location>
</feature>
<dbReference type="EMBL" id="JAKUCV010005913">
    <property type="protein sequence ID" value="KAJ4829350.1"/>
    <property type="molecule type" value="Genomic_DNA"/>
</dbReference>
<evidence type="ECO:0000256" key="1">
    <source>
        <dbReference type="SAM" id="MobiDB-lite"/>
    </source>
</evidence>
<dbReference type="GO" id="GO:0016020">
    <property type="term" value="C:membrane"/>
    <property type="evidence" value="ECO:0007669"/>
    <property type="project" value="TreeGrafter"/>
</dbReference>
<name>A0A9Q0J6I5_9ROSI</name>
<feature type="compositionally biased region" description="Polar residues" evidence="1">
    <location>
        <begin position="554"/>
        <end position="570"/>
    </location>
</feature>
<accession>A0A9Q0J6I5</accession>
<feature type="transmembrane region" description="Helical" evidence="2">
    <location>
        <begin position="153"/>
        <end position="174"/>
    </location>
</feature>
<organism evidence="4 5">
    <name type="scientific">Turnera subulata</name>
    <dbReference type="NCBI Taxonomy" id="218843"/>
    <lineage>
        <taxon>Eukaryota</taxon>
        <taxon>Viridiplantae</taxon>
        <taxon>Streptophyta</taxon>
        <taxon>Embryophyta</taxon>
        <taxon>Tracheophyta</taxon>
        <taxon>Spermatophyta</taxon>
        <taxon>Magnoliopsida</taxon>
        <taxon>eudicotyledons</taxon>
        <taxon>Gunneridae</taxon>
        <taxon>Pentapetalae</taxon>
        <taxon>rosids</taxon>
        <taxon>fabids</taxon>
        <taxon>Malpighiales</taxon>
        <taxon>Passifloraceae</taxon>
        <taxon>Turnera</taxon>
    </lineage>
</organism>
<feature type="transmembrane region" description="Helical" evidence="2">
    <location>
        <begin position="293"/>
        <end position="315"/>
    </location>
</feature>
<dbReference type="OrthoDB" id="1937321at2759"/>
<reference evidence="4" key="2">
    <citation type="journal article" date="2023" name="Plants (Basel)">
        <title>Annotation of the Turnera subulata (Passifloraceae) Draft Genome Reveals the S-Locus Evolved after the Divergence of Turneroideae from Passifloroideae in a Stepwise Manner.</title>
        <authorList>
            <person name="Henning P.M."/>
            <person name="Roalson E.H."/>
            <person name="Mir W."/>
            <person name="McCubbin A.G."/>
            <person name="Shore J.S."/>
        </authorList>
    </citation>
    <scope>NUCLEOTIDE SEQUENCE</scope>
    <source>
        <strain evidence="4">F60SS</strain>
    </source>
</reference>
<protein>
    <submittedName>
        <fullName evidence="4">Uncharacterized protein</fullName>
    </submittedName>
</protein>
<keyword evidence="2" id="KW-0812">Transmembrane</keyword>
<feature type="transmembrane region" description="Helical" evidence="2">
    <location>
        <begin position="500"/>
        <end position="522"/>
    </location>
</feature>